<feature type="transmembrane region" description="Helical" evidence="7">
    <location>
        <begin position="6"/>
        <end position="27"/>
    </location>
</feature>
<evidence type="ECO:0000256" key="6">
    <source>
        <dbReference type="ARBA" id="ARBA00023136"/>
    </source>
</evidence>
<evidence type="ECO:0000256" key="4">
    <source>
        <dbReference type="ARBA" id="ARBA00022692"/>
    </source>
</evidence>
<dbReference type="InterPro" id="IPR002010">
    <property type="entry name" value="T3SS_IM_R"/>
</dbReference>
<feature type="transmembrane region" description="Helical" evidence="7">
    <location>
        <begin position="166"/>
        <end position="188"/>
    </location>
</feature>
<feature type="transmembrane region" description="Helical" evidence="7">
    <location>
        <begin position="34"/>
        <end position="52"/>
    </location>
</feature>
<dbReference type="PANTHER" id="PTHR30065:SF1">
    <property type="entry name" value="SURFACE PRESENTATION OF ANTIGENS PROTEIN SPAR"/>
    <property type="match status" value="1"/>
</dbReference>
<evidence type="ECO:0000256" key="1">
    <source>
        <dbReference type="ARBA" id="ARBA00004651"/>
    </source>
</evidence>
<gene>
    <name evidence="8" type="ORF">IAB89_05640</name>
</gene>
<keyword evidence="3" id="KW-1003">Cell membrane</keyword>
<feature type="transmembrane region" description="Helical" evidence="7">
    <location>
        <begin position="209"/>
        <end position="228"/>
    </location>
</feature>
<dbReference type="Proteomes" id="UP000824242">
    <property type="component" value="Unassembled WGS sequence"/>
</dbReference>
<comment type="caution">
    <text evidence="8">The sequence shown here is derived from an EMBL/GenBank/DDBJ whole genome shotgun (WGS) entry which is preliminary data.</text>
</comment>
<keyword evidence="5 7" id="KW-1133">Transmembrane helix</keyword>
<feature type="transmembrane region" description="Helical" evidence="7">
    <location>
        <begin position="64"/>
        <end position="83"/>
    </location>
</feature>
<protein>
    <submittedName>
        <fullName evidence="8">Flagellar biosynthetic protein FliR</fullName>
    </submittedName>
</protein>
<keyword evidence="6 7" id="KW-0472">Membrane</keyword>
<keyword evidence="8" id="KW-0969">Cilium</keyword>
<keyword evidence="8" id="KW-0966">Cell projection</keyword>
<keyword evidence="8" id="KW-0282">Flagellum</keyword>
<reference evidence="8" key="2">
    <citation type="journal article" date="2021" name="PeerJ">
        <title>Extensive microbial diversity within the chicken gut microbiome revealed by metagenomics and culture.</title>
        <authorList>
            <person name="Gilroy R."/>
            <person name="Ravi A."/>
            <person name="Getino M."/>
            <person name="Pursley I."/>
            <person name="Horton D.L."/>
            <person name="Alikhan N.F."/>
            <person name="Baker D."/>
            <person name="Gharbi K."/>
            <person name="Hall N."/>
            <person name="Watson M."/>
            <person name="Adriaenssens E.M."/>
            <person name="Foster-Nyarko E."/>
            <person name="Jarju S."/>
            <person name="Secka A."/>
            <person name="Antonio M."/>
            <person name="Oren A."/>
            <person name="Chaudhuri R.R."/>
            <person name="La Ragione R."/>
            <person name="Hildebrand F."/>
            <person name="Pallen M.J."/>
        </authorList>
    </citation>
    <scope>NUCLEOTIDE SEQUENCE</scope>
    <source>
        <strain evidence="8">ChiSxjej1B13-7958</strain>
    </source>
</reference>
<comment type="subcellular location">
    <subcellularLocation>
        <location evidence="1">Cell membrane</location>
        <topology evidence="1">Multi-pass membrane protein</topology>
    </subcellularLocation>
</comment>
<evidence type="ECO:0000313" key="8">
    <source>
        <dbReference type="EMBL" id="HIR47128.1"/>
    </source>
</evidence>
<dbReference type="PANTHER" id="PTHR30065">
    <property type="entry name" value="FLAGELLAR BIOSYNTHETIC PROTEIN FLIR"/>
    <property type="match status" value="1"/>
</dbReference>
<dbReference type="AlphaFoldDB" id="A0A9D1DEW8"/>
<name>A0A9D1DEW8_9FIRM</name>
<evidence type="ECO:0000256" key="3">
    <source>
        <dbReference type="ARBA" id="ARBA00022475"/>
    </source>
</evidence>
<comment type="similarity">
    <text evidence="2">Belongs to the FliR/MopE/SpaR family.</text>
</comment>
<feature type="transmembrane region" description="Helical" evidence="7">
    <location>
        <begin position="123"/>
        <end position="146"/>
    </location>
</feature>
<sequence length="257" mass="27607">MFDLTQFYLFELVVMRITGFVALTPLLGRNNVPGIVKAGFTLVLSYFVMGIVGEGPEAPQSTTALILTLLLELGVGLVVGFLMRITFSVVQTGGEIIDAQMGMTMAQTYDASSQTNMSVSASLLNLLMMLNFFAENGHYTLLRILLLSGDAVPYGTATLGEGIADYVVQIFLSCIVLSLKLAMPILVAELLGEVGMGILMKAIPQINAFVINIELKVIIGLVLLFLFLTPINEFLLGIESEMLDQIAYALQVIGAGG</sequence>
<dbReference type="GO" id="GO:0006605">
    <property type="term" value="P:protein targeting"/>
    <property type="evidence" value="ECO:0007669"/>
    <property type="project" value="InterPro"/>
</dbReference>
<evidence type="ECO:0000256" key="7">
    <source>
        <dbReference type="SAM" id="Phobius"/>
    </source>
</evidence>
<evidence type="ECO:0000256" key="5">
    <source>
        <dbReference type="ARBA" id="ARBA00022989"/>
    </source>
</evidence>
<keyword evidence="4 7" id="KW-0812">Transmembrane</keyword>
<dbReference type="PRINTS" id="PR00953">
    <property type="entry name" value="TYPE3IMRPROT"/>
</dbReference>
<evidence type="ECO:0000256" key="2">
    <source>
        <dbReference type="ARBA" id="ARBA00009772"/>
    </source>
</evidence>
<accession>A0A9D1DEW8</accession>
<organism evidence="8 9">
    <name type="scientific">Candidatus Caccousia avicola</name>
    <dbReference type="NCBI Taxonomy" id="2840721"/>
    <lineage>
        <taxon>Bacteria</taxon>
        <taxon>Bacillati</taxon>
        <taxon>Bacillota</taxon>
        <taxon>Clostridia</taxon>
        <taxon>Eubacteriales</taxon>
        <taxon>Oscillospiraceae</taxon>
        <taxon>Oscillospiraceae incertae sedis</taxon>
        <taxon>Candidatus Caccousia</taxon>
    </lineage>
</organism>
<evidence type="ECO:0000313" key="9">
    <source>
        <dbReference type="Proteomes" id="UP000824242"/>
    </source>
</evidence>
<dbReference type="Pfam" id="PF01311">
    <property type="entry name" value="Bac_export_1"/>
    <property type="match status" value="1"/>
</dbReference>
<dbReference type="EMBL" id="DVGZ01000056">
    <property type="protein sequence ID" value="HIR47128.1"/>
    <property type="molecule type" value="Genomic_DNA"/>
</dbReference>
<dbReference type="GO" id="GO:0005886">
    <property type="term" value="C:plasma membrane"/>
    <property type="evidence" value="ECO:0007669"/>
    <property type="project" value="UniProtKB-SubCell"/>
</dbReference>
<reference evidence="8" key="1">
    <citation type="submission" date="2020-10" db="EMBL/GenBank/DDBJ databases">
        <authorList>
            <person name="Gilroy R."/>
        </authorList>
    </citation>
    <scope>NUCLEOTIDE SEQUENCE</scope>
    <source>
        <strain evidence="8">ChiSxjej1B13-7958</strain>
    </source>
</reference>
<proteinExistence type="inferred from homology"/>